<dbReference type="EMBL" id="CAJNOO010000627">
    <property type="protein sequence ID" value="CAF0995901.1"/>
    <property type="molecule type" value="Genomic_DNA"/>
</dbReference>
<reference evidence="1" key="1">
    <citation type="submission" date="2021-02" db="EMBL/GenBank/DDBJ databases">
        <authorList>
            <person name="Nowell W R."/>
        </authorList>
    </citation>
    <scope>NUCLEOTIDE SEQUENCE</scope>
</reference>
<evidence type="ECO:0000313" key="1">
    <source>
        <dbReference type="EMBL" id="CAF0995901.1"/>
    </source>
</evidence>
<dbReference type="Proteomes" id="UP000663882">
    <property type="component" value="Unassembled WGS sequence"/>
</dbReference>
<evidence type="ECO:0000313" key="2">
    <source>
        <dbReference type="Proteomes" id="UP000663882"/>
    </source>
</evidence>
<dbReference type="OrthoDB" id="10020908at2759"/>
<dbReference type="AlphaFoldDB" id="A0A814GG23"/>
<name>A0A814GG23_9BILA</name>
<organism evidence="1 2">
    <name type="scientific">Rotaria sordida</name>
    <dbReference type="NCBI Taxonomy" id="392033"/>
    <lineage>
        <taxon>Eukaryota</taxon>
        <taxon>Metazoa</taxon>
        <taxon>Spiralia</taxon>
        <taxon>Gnathifera</taxon>
        <taxon>Rotifera</taxon>
        <taxon>Eurotatoria</taxon>
        <taxon>Bdelloidea</taxon>
        <taxon>Philodinida</taxon>
        <taxon>Philodinidae</taxon>
        <taxon>Rotaria</taxon>
    </lineage>
</organism>
<protein>
    <submittedName>
        <fullName evidence="1">Uncharacterized protein</fullName>
    </submittedName>
</protein>
<comment type="caution">
    <text evidence="1">The sequence shown here is derived from an EMBL/GenBank/DDBJ whole genome shotgun (WGS) entry which is preliminary data.</text>
</comment>
<accession>A0A814GG23</accession>
<gene>
    <name evidence="1" type="ORF">RFH988_LOCUS13909</name>
</gene>
<proteinExistence type="predicted"/>
<sequence>MMGAFCVCGSSKKPSLKKIDQKTSIVSESYKTQLSDIPESTISIHSSNEILDDDFRARITEAIDIYITSIPIAYRSEHDRIVNEMSRSAPESYLGLFFSEYPNVNGPTVNEMARRLVTSNEAKQQLTDRVNEHIQSSFELRTEDWNSISRETVRAAVKTLIEKLVNDAFDRIELA</sequence>